<dbReference type="Pfam" id="PF03466">
    <property type="entry name" value="LysR_substrate"/>
    <property type="match status" value="1"/>
</dbReference>
<dbReference type="EMBL" id="BJVU01000003">
    <property type="protein sequence ID" value="GEL58555.1"/>
    <property type="molecule type" value="Genomic_DNA"/>
</dbReference>
<reference evidence="6 8" key="1">
    <citation type="submission" date="2012-11" db="EMBL/GenBank/DDBJ databases">
        <title>Whole genome sequence of Acetobacter cibinongensis 4H-1.</title>
        <authorList>
            <person name="Azuma Y."/>
            <person name="Higashiura N."/>
            <person name="Hirakawa H."/>
            <person name="Matsushita K."/>
        </authorList>
    </citation>
    <scope>NUCLEOTIDE SEQUENCE [LARGE SCALE GENOMIC DNA]</scope>
    <source>
        <strain evidence="6 8">4H-1</strain>
    </source>
</reference>
<dbReference type="InterPro" id="IPR036388">
    <property type="entry name" value="WH-like_DNA-bd_sf"/>
</dbReference>
<dbReference type="Gene3D" id="3.40.190.290">
    <property type="match status" value="1"/>
</dbReference>
<dbReference type="EMBL" id="BAMV01000017">
    <property type="protein sequence ID" value="GAN60948.1"/>
    <property type="molecule type" value="Genomic_DNA"/>
</dbReference>
<dbReference type="InterPro" id="IPR000847">
    <property type="entry name" value="LysR_HTH_N"/>
</dbReference>
<dbReference type="PROSITE" id="PS50931">
    <property type="entry name" value="HTH_LYSR"/>
    <property type="match status" value="1"/>
</dbReference>
<dbReference type="AlphaFoldDB" id="A0A0D6N5U8"/>
<evidence type="ECO:0000313" key="7">
    <source>
        <dbReference type="EMBL" id="GEL58555.1"/>
    </source>
</evidence>
<comment type="similarity">
    <text evidence="1">Belongs to the LysR transcriptional regulatory family.</text>
</comment>
<dbReference type="SUPFAM" id="SSF46785">
    <property type="entry name" value="Winged helix' DNA-binding domain"/>
    <property type="match status" value="1"/>
</dbReference>
<dbReference type="Proteomes" id="UP000032671">
    <property type="component" value="Unassembled WGS sequence"/>
</dbReference>
<evidence type="ECO:0000313" key="9">
    <source>
        <dbReference type="Proteomes" id="UP000321891"/>
    </source>
</evidence>
<dbReference type="InterPro" id="IPR005119">
    <property type="entry name" value="LysR_subst-bd"/>
</dbReference>
<dbReference type="STRING" id="1231339.Abci_017_132"/>
<feature type="domain" description="HTH lysR-type" evidence="5">
    <location>
        <begin position="4"/>
        <end position="61"/>
    </location>
</feature>
<proteinExistence type="inferred from homology"/>
<evidence type="ECO:0000256" key="4">
    <source>
        <dbReference type="ARBA" id="ARBA00023163"/>
    </source>
</evidence>
<dbReference type="GO" id="GO:0003700">
    <property type="term" value="F:DNA-binding transcription factor activity"/>
    <property type="evidence" value="ECO:0007669"/>
    <property type="project" value="InterPro"/>
</dbReference>
<reference evidence="7 9" key="2">
    <citation type="submission" date="2019-07" db="EMBL/GenBank/DDBJ databases">
        <title>Whole genome shotgun sequence of Acetobacter cibinongensis NBRC 16605.</title>
        <authorList>
            <person name="Hosoyama A."/>
            <person name="Uohara A."/>
            <person name="Ohji S."/>
            <person name="Ichikawa N."/>
        </authorList>
    </citation>
    <scope>NUCLEOTIDE SEQUENCE [LARGE SCALE GENOMIC DNA]</scope>
    <source>
        <strain evidence="7 9">NBRC 16605</strain>
    </source>
</reference>
<protein>
    <submittedName>
        <fullName evidence="6 7">Transcriptional regulator</fullName>
    </submittedName>
</protein>
<gene>
    <name evidence="6" type="ORF">Abci_017_132</name>
    <name evidence="7" type="ORF">ACI01nite_11570</name>
</gene>
<evidence type="ECO:0000256" key="1">
    <source>
        <dbReference type="ARBA" id="ARBA00009437"/>
    </source>
</evidence>
<organism evidence="6 8">
    <name type="scientific">Acetobacter cibinongensis</name>
    <dbReference type="NCBI Taxonomy" id="146475"/>
    <lineage>
        <taxon>Bacteria</taxon>
        <taxon>Pseudomonadati</taxon>
        <taxon>Pseudomonadota</taxon>
        <taxon>Alphaproteobacteria</taxon>
        <taxon>Acetobacterales</taxon>
        <taxon>Acetobacteraceae</taxon>
        <taxon>Acetobacter</taxon>
    </lineage>
</organism>
<accession>A0A0D6N5U8</accession>
<sequence length="286" mass="32956">MYHPKLSQLRFFCAIVEMGSIAAAADKMHCVASNITMRLKELENDIGHPLFTRENKSLIITPAGRKFYQDVKPLVEKCDELPSLWAQNKQRAIFKIGALDVAFLTCIYQKLPQFIKNYPDIDLSLIKGSSFALERMVLEQAIDLAVTDGPVQTTQLQSVFAFHQPLYLVMPQGMKKERADIIKKSNFYLFNRDCFYRQRVEVWLEQKGYQPRSIQTIESYDVITACLDLGNGFSCMPESIIRQLRKQGHVLNVRPMPEIGPTDVYFVWRKTAASEIREKFISMMKI</sequence>
<evidence type="ECO:0000259" key="5">
    <source>
        <dbReference type="PROSITE" id="PS50931"/>
    </source>
</evidence>
<dbReference type="Proteomes" id="UP000321891">
    <property type="component" value="Unassembled WGS sequence"/>
</dbReference>
<evidence type="ECO:0000313" key="6">
    <source>
        <dbReference type="EMBL" id="GAN60948.1"/>
    </source>
</evidence>
<keyword evidence="2" id="KW-0805">Transcription regulation</keyword>
<dbReference type="PANTHER" id="PTHR30126">
    <property type="entry name" value="HTH-TYPE TRANSCRIPTIONAL REGULATOR"/>
    <property type="match status" value="1"/>
</dbReference>
<dbReference type="Pfam" id="PF00126">
    <property type="entry name" value="HTH_1"/>
    <property type="match status" value="1"/>
</dbReference>
<keyword evidence="4" id="KW-0804">Transcription</keyword>
<evidence type="ECO:0000256" key="3">
    <source>
        <dbReference type="ARBA" id="ARBA00023125"/>
    </source>
</evidence>
<keyword evidence="9" id="KW-1185">Reference proteome</keyword>
<dbReference type="SUPFAM" id="SSF53850">
    <property type="entry name" value="Periplasmic binding protein-like II"/>
    <property type="match status" value="1"/>
</dbReference>
<dbReference type="InterPro" id="IPR036390">
    <property type="entry name" value="WH_DNA-bd_sf"/>
</dbReference>
<keyword evidence="3" id="KW-0238">DNA-binding</keyword>
<dbReference type="PANTHER" id="PTHR30126:SF40">
    <property type="entry name" value="HTH-TYPE TRANSCRIPTIONAL REGULATOR GLTR"/>
    <property type="match status" value="1"/>
</dbReference>
<dbReference type="GO" id="GO:0000976">
    <property type="term" value="F:transcription cis-regulatory region binding"/>
    <property type="evidence" value="ECO:0007669"/>
    <property type="project" value="TreeGrafter"/>
</dbReference>
<name>A0A0D6N5U8_9PROT</name>
<dbReference type="RefSeq" id="WP_048838988.1">
    <property type="nucleotide sequence ID" value="NZ_BAMV01000017.1"/>
</dbReference>
<comment type="caution">
    <text evidence="6">The sequence shown here is derived from an EMBL/GenBank/DDBJ whole genome shotgun (WGS) entry which is preliminary data.</text>
</comment>
<evidence type="ECO:0000313" key="8">
    <source>
        <dbReference type="Proteomes" id="UP000032671"/>
    </source>
</evidence>
<evidence type="ECO:0000256" key="2">
    <source>
        <dbReference type="ARBA" id="ARBA00023015"/>
    </source>
</evidence>
<dbReference type="Gene3D" id="1.10.10.10">
    <property type="entry name" value="Winged helix-like DNA-binding domain superfamily/Winged helix DNA-binding domain"/>
    <property type="match status" value="1"/>
</dbReference>
<accession>A0A6N3SMH5</accession>